<evidence type="ECO:0000313" key="2">
    <source>
        <dbReference type="Proteomes" id="UP000429552"/>
    </source>
</evidence>
<sequence length="72" mass="7521">MWGRLKGKPLGSGVADVFGGCIREAGWVGVGGGADENVTSVTHRRSQRPDVSRMSWVQASVRPDGVVLQGAA</sequence>
<name>A0A640TGB1_STRNI</name>
<organism evidence="1 2">
    <name type="scientific">Streptomyces nigrescens</name>
    <dbReference type="NCBI Taxonomy" id="1920"/>
    <lineage>
        <taxon>Bacteria</taxon>
        <taxon>Bacillati</taxon>
        <taxon>Actinomycetota</taxon>
        <taxon>Actinomycetes</taxon>
        <taxon>Kitasatosporales</taxon>
        <taxon>Streptomycetaceae</taxon>
        <taxon>Streptomyces</taxon>
    </lineage>
</organism>
<dbReference type="AlphaFoldDB" id="A0A640TGB1"/>
<accession>A0A640TGB1</accession>
<gene>
    <name evidence="1" type="ORF">Sliba_20140</name>
</gene>
<proteinExistence type="predicted"/>
<dbReference type="EMBL" id="BLIP01000001">
    <property type="protein sequence ID" value="GFE21561.1"/>
    <property type="molecule type" value="Genomic_DNA"/>
</dbReference>
<protein>
    <submittedName>
        <fullName evidence="1">Uncharacterized protein</fullName>
    </submittedName>
</protein>
<evidence type="ECO:0000313" key="1">
    <source>
        <dbReference type="EMBL" id="GFE21561.1"/>
    </source>
</evidence>
<comment type="caution">
    <text evidence="1">The sequence shown here is derived from an EMBL/GenBank/DDBJ whole genome shotgun (WGS) entry which is preliminary data.</text>
</comment>
<dbReference type="Proteomes" id="UP000429552">
    <property type="component" value="Unassembled WGS sequence"/>
</dbReference>
<reference evidence="1 2" key="1">
    <citation type="submission" date="2019-12" db="EMBL/GenBank/DDBJ databases">
        <title>Whole genome shotgun sequence of Streptomyces libani subsp. libani NBRC 13452.</title>
        <authorList>
            <person name="Ichikawa N."/>
            <person name="Kimura A."/>
            <person name="Kitahashi Y."/>
            <person name="Komaki H."/>
            <person name="Tamura T."/>
        </authorList>
    </citation>
    <scope>NUCLEOTIDE SEQUENCE [LARGE SCALE GENOMIC DNA]</scope>
    <source>
        <strain evidence="1 2">NBRC 13452</strain>
    </source>
</reference>